<feature type="transmembrane region" description="Helical" evidence="6">
    <location>
        <begin position="713"/>
        <end position="735"/>
    </location>
</feature>
<evidence type="ECO:0000256" key="3">
    <source>
        <dbReference type="ARBA" id="ARBA00022692"/>
    </source>
</evidence>
<evidence type="ECO:0000256" key="1">
    <source>
        <dbReference type="ARBA" id="ARBA00004651"/>
    </source>
</evidence>
<feature type="transmembrane region" description="Helical" evidence="6">
    <location>
        <begin position="657"/>
        <end position="677"/>
    </location>
</feature>
<keyword evidence="9" id="KW-1185">Reference proteome</keyword>
<feature type="transmembrane region" description="Helical" evidence="6">
    <location>
        <begin position="340"/>
        <end position="359"/>
    </location>
</feature>
<comment type="subcellular location">
    <subcellularLocation>
        <location evidence="1">Cell membrane</location>
        <topology evidence="1">Multi-pass membrane protein</topology>
    </subcellularLocation>
</comment>
<feature type="transmembrane region" description="Helical" evidence="6">
    <location>
        <begin position="247"/>
        <end position="266"/>
    </location>
</feature>
<accession>A0A3A1YR41</accession>
<feature type="transmembrane region" description="Helical" evidence="6">
    <location>
        <begin position="633"/>
        <end position="651"/>
    </location>
</feature>
<feature type="transmembrane region" description="Helical" evidence="6">
    <location>
        <begin position="390"/>
        <end position="407"/>
    </location>
</feature>
<keyword evidence="3 6" id="KW-0812">Transmembrane</keyword>
<feature type="transmembrane region" description="Helical" evidence="6">
    <location>
        <begin position="607"/>
        <end position="626"/>
    </location>
</feature>
<dbReference type="SUPFAM" id="SSF82866">
    <property type="entry name" value="Multidrug efflux transporter AcrB transmembrane domain"/>
    <property type="match status" value="2"/>
</dbReference>
<feature type="domain" description="Membrane transport protein MMPL" evidence="7">
    <location>
        <begin position="161"/>
        <end position="276"/>
    </location>
</feature>
<proteinExistence type="predicted"/>
<dbReference type="PANTHER" id="PTHR33406:SF13">
    <property type="entry name" value="MEMBRANE PROTEIN YDFJ"/>
    <property type="match status" value="1"/>
</dbReference>
<evidence type="ECO:0000256" key="5">
    <source>
        <dbReference type="ARBA" id="ARBA00023136"/>
    </source>
</evidence>
<evidence type="ECO:0000256" key="4">
    <source>
        <dbReference type="ARBA" id="ARBA00022989"/>
    </source>
</evidence>
<feature type="transmembrane region" description="Helical" evidence="6">
    <location>
        <begin position="689"/>
        <end position="707"/>
    </location>
</feature>
<comment type="caution">
    <text evidence="8">The sequence shown here is derived from an EMBL/GenBank/DDBJ whole genome shotgun (WGS) entry which is preliminary data.</text>
</comment>
<feature type="transmembrane region" description="Helical" evidence="6">
    <location>
        <begin position="222"/>
        <end position="240"/>
    </location>
</feature>
<dbReference type="Proteomes" id="UP000265916">
    <property type="component" value="Unassembled WGS sequence"/>
</dbReference>
<dbReference type="Pfam" id="PF03176">
    <property type="entry name" value="MMPL"/>
    <property type="match status" value="1"/>
</dbReference>
<protein>
    <recommendedName>
        <fullName evidence="7">Membrane transport protein MMPL domain-containing protein</fullName>
    </recommendedName>
</protein>
<sequence length="742" mass="82460">MVTDLISLLPQEKSWNPVQVSADDLQTQALNKQIIALIGEQDKEQAFTQAQNVVKLWQQTGIFSHVQGQTQPDISKLQQDLKLLGFATLPDNVIQELKTKPQAYFQTYAQQIMNPFNKTSLLAVDQDWLSFSRYTLTSALTSSKVQWDMSSGFLYLEHNNTTYVVLQATLSDGDIIKEQSSLLEVLKQTREQVRASSAGKFLVTGTSIFAAYTQAQAQAESTIMSIVGTILTLGLLLAIFRSLKILWLYLPIVVGLVCGVSATVLVFGQIHIMTLVIGTSLIGVLIDFPLHWLMGSFFTANWQAKASMQALQKTFILSLIITLLGYILLGITVLPILQQTALFSAVALIFAVITTLFWLPGRFARYQPKPLVKLPELTEVTCFYSLNTKVKYLLGVGVLILGAIGIYRSQWHDNMRQWIAVPDSMLIQAQQIANYTGMDLSTQYLLITANSPEALLDKNAQVTAQLQQLQTQNPEIKFLSLSNWLHTQSKQKALAEYLSSHIQAQDYAILEQIGIPASKIQQALTELTQTQPVSLTQALATSIGQAWQYLYLGELQPQVYGAVIKFPGLTTTALSQVQALANNQDVFWQDKAGHLNESFKHTRDQAAWLKIASFVLAFLFLWKFFGVKKTAKMLLLPLAAIGLTIATLGWFNVPISLFAMFGLLLVSAIGIDYTVYLETVQEKKKYKKTAVFFAALTTMIAFLLLGISSTPAVSAFGLSVSLGVFYCVLIIFLSYKDYQTKQ</sequence>
<keyword evidence="5 6" id="KW-0472">Membrane</keyword>
<evidence type="ECO:0000259" key="7">
    <source>
        <dbReference type="Pfam" id="PF03176"/>
    </source>
</evidence>
<evidence type="ECO:0000313" key="8">
    <source>
        <dbReference type="EMBL" id="RIY39709.1"/>
    </source>
</evidence>
<feature type="transmembrane region" description="Helical" evidence="6">
    <location>
        <begin position="272"/>
        <end position="294"/>
    </location>
</feature>
<evidence type="ECO:0000313" key="9">
    <source>
        <dbReference type="Proteomes" id="UP000265916"/>
    </source>
</evidence>
<organism evidence="8 9">
    <name type="scientific">Psittacicella hinzii</name>
    <dbReference type="NCBI Taxonomy" id="2028575"/>
    <lineage>
        <taxon>Bacteria</taxon>
        <taxon>Pseudomonadati</taxon>
        <taxon>Pseudomonadota</taxon>
        <taxon>Gammaproteobacteria</taxon>
        <taxon>Pasteurellales</taxon>
        <taxon>Psittacicellaceae</taxon>
        <taxon>Psittacicella</taxon>
    </lineage>
</organism>
<keyword evidence="2" id="KW-1003">Cell membrane</keyword>
<feature type="transmembrane region" description="Helical" evidence="6">
    <location>
        <begin position="315"/>
        <end position="334"/>
    </location>
</feature>
<keyword evidence="4 6" id="KW-1133">Transmembrane helix</keyword>
<dbReference type="AlphaFoldDB" id="A0A3A1YR41"/>
<dbReference type="PANTHER" id="PTHR33406">
    <property type="entry name" value="MEMBRANE PROTEIN MJ1562-RELATED"/>
    <property type="match status" value="1"/>
</dbReference>
<dbReference type="EMBL" id="NRJG01000028">
    <property type="protein sequence ID" value="RIY39709.1"/>
    <property type="molecule type" value="Genomic_DNA"/>
</dbReference>
<dbReference type="InterPro" id="IPR050545">
    <property type="entry name" value="Mycobact_MmpL"/>
</dbReference>
<dbReference type="InterPro" id="IPR004869">
    <property type="entry name" value="MMPL_dom"/>
</dbReference>
<reference evidence="8 9" key="1">
    <citation type="submission" date="2017-08" db="EMBL/GenBank/DDBJ databases">
        <title>Reclassification of Bisgaard taxon 37 and 44.</title>
        <authorList>
            <person name="Christensen H."/>
        </authorList>
    </citation>
    <scope>NUCLEOTIDE SEQUENCE [LARGE SCALE GENOMIC DNA]</scope>
    <source>
        <strain evidence="8 9">111</strain>
    </source>
</reference>
<gene>
    <name evidence="8" type="ORF">CKF58_01815</name>
</gene>
<dbReference type="Gene3D" id="1.20.1640.10">
    <property type="entry name" value="Multidrug efflux transporter AcrB transmembrane domain"/>
    <property type="match status" value="2"/>
</dbReference>
<evidence type="ECO:0000256" key="6">
    <source>
        <dbReference type="SAM" id="Phobius"/>
    </source>
</evidence>
<evidence type="ECO:0000256" key="2">
    <source>
        <dbReference type="ARBA" id="ARBA00022475"/>
    </source>
</evidence>
<name>A0A3A1YR41_9GAMM</name>
<dbReference type="GO" id="GO:0005886">
    <property type="term" value="C:plasma membrane"/>
    <property type="evidence" value="ECO:0007669"/>
    <property type="project" value="UniProtKB-SubCell"/>
</dbReference>